<keyword evidence="1" id="KW-0812">Transmembrane</keyword>
<gene>
    <name evidence="2" type="ORF">AMON00008_LOCUS35046</name>
    <name evidence="3" type="ORF">AMON00008_LOCUS35047</name>
</gene>
<dbReference type="EMBL" id="HBNR01050118">
    <property type="protein sequence ID" value="CAE4613595.1"/>
    <property type="molecule type" value="Transcribed_RNA"/>
</dbReference>
<organism evidence="3">
    <name type="scientific">Alexandrium monilatum</name>
    <dbReference type="NCBI Taxonomy" id="311494"/>
    <lineage>
        <taxon>Eukaryota</taxon>
        <taxon>Sar</taxon>
        <taxon>Alveolata</taxon>
        <taxon>Dinophyceae</taxon>
        <taxon>Gonyaulacales</taxon>
        <taxon>Pyrocystaceae</taxon>
        <taxon>Alexandrium</taxon>
    </lineage>
</organism>
<protein>
    <submittedName>
        <fullName evidence="3">Uncharacterized protein</fullName>
    </submittedName>
</protein>
<sequence>MGAGCPTALSCASPPGTARASPLFRILRHLLKLGTGSSGGGFGFSPGAGLFQCLGMLAGVAGAASFSPVPMRFRGACRKLQTSPSEKVGICALSKTGAGAAACCCM</sequence>
<reference evidence="3" key="1">
    <citation type="submission" date="2021-01" db="EMBL/GenBank/DDBJ databases">
        <authorList>
            <person name="Corre E."/>
            <person name="Pelletier E."/>
            <person name="Niang G."/>
            <person name="Scheremetjew M."/>
            <person name="Finn R."/>
            <person name="Kale V."/>
            <person name="Holt S."/>
            <person name="Cochrane G."/>
            <person name="Meng A."/>
            <person name="Brown T."/>
            <person name="Cohen L."/>
        </authorList>
    </citation>
    <scope>NUCLEOTIDE SEQUENCE</scope>
    <source>
        <strain evidence="3">CCMP3105</strain>
    </source>
</reference>
<evidence type="ECO:0000313" key="2">
    <source>
        <dbReference type="EMBL" id="CAE4613595.1"/>
    </source>
</evidence>
<dbReference type="AlphaFoldDB" id="A0A6T1FAB7"/>
<name>A0A6T1FAB7_9DINO</name>
<keyword evidence="1" id="KW-1133">Transmembrane helix</keyword>
<proteinExistence type="predicted"/>
<feature type="transmembrane region" description="Helical" evidence="1">
    <location>
        <begin position="44"/>
        <end position="66"/>
    </location>
</feature>
<keyword evidence="1" id="KW-0472">Membrane</keyword>
<evidence type="ECO:0000313" key="3">
    <source>
        <dbReference type="EMBL" id="CAE4613596.1"/>
    </source>
</evidence>
<dbReference type="EMBL" id="HBNR01050119">
    <property type="protein sequence ID" value="CAE4613596.1"/>
    <property type="molecule type" value="Transcribed_RNA"/>
</dbReference>
<accession>A0A6T1FAB7</accession>
<evidence type="ECO:0000256" key="1">
    <source>
        <dbReference type="SAM" id="Phobius"/>
    </source>
</evidence>